<proteinExistence type="predicted"/>
<organism evidence="1 2">
    <name type="scientific">Adonisia turfae CCMR0082</name>
    <dbReference type="NCBI Taxonomy" id="2304604"/>
    <lineage>
        <taxon>Bacteria</taxon>
        <taxon>Bacillati</taxon>
        <taxon>Cyanobacteriota</taxon>
        <taxon>Adonisia</taxon>
        <taxon>Adonisia turfae</taxon>
    </lineage>
</organism>
<dbReference type="AlphaFoldDB" id="A0A6M0S3J9"/>
<evidence type="ECO:0000313" key="1">
    <source>
        <dbReference type="EMBL" id="NEZ62472.1"/>
    </source>
</evidence>
<dbReference type="Gene3D" id="3.30.460.10">
    <property type="entry name" value="Beta Polymerase, domain 2"/>
    <property type="match status" value="1"/>
</dbReference>
<dbReference type="Proteomes" id="UP000473574">
    <property type="component" value="Unassembled WGS sequence"/>
</dbReference>
<sequence>MAKTALELSPEEWKKYSLPKRAITPELQAHWDKAWKLIPELAKLLRQDFGAKQIQVFGSAIKIDYFSVESDIDLAAWGIPVDKFFKAILAVDEYDPAFRVDLVDPVFCSERLLKRIEEQGIDV</sequence>
<accession>A0A6M0S3J9</accession>
<dbReference type="CDD" id="cd05403">
    <property type="entry name" value="NT_KNTase_like"/>
    <property type="match status" value="1"/>
</dbReference>
<name>A0A6M0S3J9_9CYAN</name>
<dbReference type="GO" id="GO:0016740">
    <property type="term" value="F:transferase activity"/>
    <property type="evidence" value="ECO:0007669"/>
    <property type="project" value="UniProtKB-KW"/>
</dbReference>
<dbReference type="PIRSF" id="PIRSF020217">
    <property type="entry name" value="UCP020217"/>
    <property type="match status" value="1"/>
</dbReference>
<comment type="caution">
    <text evidence="1">The sequence shown here is derived from an EMBL/GenBank/DDBJ whole genome shotgun (WGS) entry which is preliminary data.</text>
</comment>
<reference evidence="1 2" key="1">
    <citation type="journal article" date="2020" name="Microb. Ecol.">
        <title>Ecogenomics of the Marine Benthic Filamentous Cyanobacterium Adonisia.</title>
        <authorList>
            <person name="Walter J.M."/>
            <person name="Coutinho F.H."/>
            <person name="Leomil L."/>
            <person name="Hargreaves P.I."/>
            <person name="Campeao M.E."/>
            <person name="Vieira V.V."/>
            <person name="Silva B.S."/>
            <person name="Fistarol G.O."/>
            <person name="Salomon P.S."/>
            <person name="Sawabe T."/>
            <person name="Mino S."/>
            <person name="Hosokawa M."/>
            <person name="Miyashita H."/>
            <person name="Maruyama F."/>
            <person name="van Verk M.C."/>
            <person name="Dutilh B.E."/>
            <person name="Thompson C.C."/>
            <person name="Thompson F.L."/>
        </authorList>
    </citation>
    <scope>NUCLEOTIDE SEQUENCE [LARGE SCALE GENOMIC DNA]</scope>
    <source>
        <strain evidence="1 2">CCMR0082</strain>
    </source>
</reference>
<evidence type="ECO:0000313" key="2">
    <source>
        <dbReference type="Proteomes" id="UP000473574"/>
    </source>
</evidence>
<dbReference type="InterPro" id="IPR043519">
    <property type="entry name" value="NT_sf"/>
</dbReference>
<dbReference type="RefSeq" id="WP_163660940.1">
    <property type="nucleotide sequence ID" value="NZ_QZCE01000001.1"/>
</dbReference>
<dbReference type="InterPro" id="IPR024700">
    <property type="entry name" value="UCP020217"/>
</dbReference>
<dbReference type="EMBL" id="QZCE01000001">
    <property type="protein sequence ID" value="NEZ62472.1"/>
    <property type="molecule type" value="Genomic_DNA"/>
</dbReference>
<dbReference type="SUPFAM" id="SSF81301">
    <property type="entry name" value="Nucleotidyltransferase"/>
    <property type="match status" value="1"/>
</dbReference>
<protein>
    <submittedName>
        <fullName evidence="1">Nucleotidyltransferase domain-containing protein</fullName>
    </submittedName>
</protein>
<gene>
    <name evidence="1" type="ORF">D0962_06700</name>
</gene>
<keyword evidence="1" id="KW-0808">Transferase</keyword>